<evidence type="ECO:0000313" key="1">
    <source>
        <dbReference type="EMBL" id="KKB50608.1"/>
    </source>
</evidence>
<dbReference type="HOGENOM" id="CLU_1633790_0_0_10"/>
<proteinExistence type="predicted"/>
<sequence>MKILSEKSRNRKQHTICSNNKLQRKSASEILSVMDNRASHITQKKNIERMKKKSEISNHSICQFVKNIDGREIPAKLYHVTTPENWALIQQSGLGFANRKLWLSSTKGSAVSGTASVLLEIDTTDILTNKIRLANDYIDGYGDDKVWIYFGQLKKSRLTVIS</sequence>
<organism evidence="1 2">
    <name type="scientific">Parabacteroides gordonii MS-1 = DSM 23371</name>
    <dbReference type="NCBI Taxonomy" id="1203610"/>
    <lineage>
        <taxon>Bacteria</taxon>
        <taxon>Pseudomonadati</taxon>
        <taxon>Bacteroidota</taxon>
        <taxon>Bacteroidia</taxon>
        <taxon>Bacteroidales</taxon>
        <taxon>Tannerellaceae</taxon>
        <taxon>Parabacteroides</taxon>
    </lineage>
</organism>
<dbReference type="STRING" id="1203610.HMPREF1536_04147"/>
<protein>
    <submittedName>
        <fullName evidence="1">Uncharacterized protein</fullName>
    </submittedName>
</protein>
<reference evidence="1 2" key="1">
    <citation type="submission" date="2013-04" db="EMBL/GenBank/DDBJ databases">
        <title>The Genome Sequence of Parabacteroides gordonii DSM 23371.</title>
        <authorList>
            <consortium name="The Broad Institute Genomics Platform"/>
            <person name="Earl A."/>
            <person name="Ward D."/>
            <person name="Feldgarden M."/>
            <person name="Gevers D."/>
            <person name="Martens E."/>
            <person name="Sakamoto M."/>
            <person name="Benno Y."/>
            <person name="Suzuki N."/>
            <person name="Matsunaga N."/>
            <person name="Koshihara K."/>
            <person name="Seki M."/>
            <person name="Komiya H."/>
            <person name="Walker B."/>
            <person name="Young S."/>
            <person name="Zeng Q."/>
            <person name="Gargeya S."/>
            <person name="Fitzgerald M."/>
            <person name="Haas B."/>
            <person name="Abouelleil A."/>
            <person name="Allen A.W."/>
            <person name="Alvarado L."/>
            <person name="Arachchi H.M."/>
            <person name="Berlin A.M."/>
            <person name="Chapman S.B."/>
            <person name="Gainer-Dewar J."/>
            <person name="Goldberg J."/>
            <person name="Griggs A."/>
            <person name="Gujja S."/>
            <person name="Hansen M."/>
            <person name="Howarth C."/>
            <person name="Imamovic A."/>
            <person name="Ireland A."/>
            <person name="Larimer J."/>
            <person name="McCowan C."/>
            <person name="Murphy C."/>
            <person name="Pearson M."/>
            <person name="Poon T.W."/>
            <person name="Priest M."/>
            <person name="Roberts A."/>
            <person name="Saif S."/>
            <person name="Shea T."/>
            <person name="Sisk P."/>
            <person name="Sykes S."/>
            <person name="Wortman J."/>
            <person name="Nusbaum C."/>
            <person name="Birren B."/>
        </authorList>
    </citation>
    <scope>NUCLEOTIDE SEQUENCE [LARGE SCALE GENOMIC DNA]</scope>
    <source>
        <strain evidence="1 2">MS-1</strain>
    </source>
</reference>
<dbReference type="RefSeq" id="WP_028729330.1">
    <property type="nucleotide sequence ID" value="NZ_KE386763.1"/>
</dbReference>
<name>A0A0F5IYR3_9BACT</name>
<dbReference type="Proteomes" id="UP000033035">
    <property type="component" value="Unassembled WGS sequence"/>
</dbReference>
<accession>A0A0F5IYR3</accession>
<evidence type="ECO:0000313" key="2">
    <source>
        <dbReference type="Proteomes" id="UP000033035"/>
    </source>
</evidence>
<dbReference type="PATRIC" id="fig|1203610.3.peg.4221"/>
<dbReference type="AlphaFoldDB" id="A0A0F5IYR3"/>
<gene>
    <name evidence="1" type="ORF">HMPREF1536_04147</name>
</gene>
<comment type="caution">
    <text evidence="1">The sequence shown here is derived from an EMBL/GenBank/DDBJ whole genome shotgun (WGS) entry which is preliminary data.</text>
</comment>
<dbReference type="EMBL" id="AQHW01000020">
    <property type="protein sequence ID" value="KKB50608.1"/>
    <property type="molecule type" value="Genomic_DNA"/>
</dbReference>
<keyword evidence="2" id="KW-1185">Reference proteome</keyword>